<feature type="domain" description="Response regulatory" evidence="6">
    <location>
        <begin position="256"/>
        <end position="372"/>
    </location>
</feature>
<keyword evidence="2" id="KW-0973">c-di-GMP</keyword>
<dbReference type="CDD" id="cd01948">
    <property type="entry name" value="EAL"/>
    <property type="match status" value="1"/>
</dbReference>
<feature type="domain" description="GGDEF" evidence="8">
    <location>
        <begin position="424"/>
        <end position="558"/>
    </location>
</feature>
<dbReference type="InterPro" id="IPR043128">
    <property type="entry name" value="Rev_trsase/Diguanyl_cyclase"/>
</dbReference>
<evidence type="ECO:0000256" key="1">
    <source>
        <dbReference type="ARBA" id="ARBA00012282"/>
    </source>
</evidence>
<dbReference type="Gene3D" id="1.20.120.160">
    <property type="entry name" value="HPT domain"/>
    <property type="match status" value="1"/>
</dbReference>
<feature type="modified residue" description="4-aspartylphosphate" evidence="5">
    <location>
        <position position="175"/>
    </location>
</feature>
<dbReference type="SMART" id="SM00052">
    <property type="entry name" value="EAL"/>
    <property type="match status" value="1"/>
</dbReference>
<dbReference type="NCBIfam" id="TIGR00254">
    <property type="entry name" value="GGDEF"/>
    <property type="match status" value="1"/>
</dbReference>
<evidence type="ECO:0000256" key="2">
    <source>
        <dbReference type="ARBA" id="ARBA00022636"/>
    </source>
</evidence>
<dbReference type="CDD" id="cd01949">
    <property type="entry name" value="GGDEF"/>
    <property type="match status" value="1"/>
</dbReference>
<feature type="modified residue" description="4-aspartylphosphate" evidence="5">
    <location>
        <position position="305"/>
    </location>
</feature>
<dbReference type="GO" id="GO:0071111">
    <property type="term" value="F:cyclic-guanylate-specific phosphodiesterase activity"/>
    <property type="evidence" value="ECO:0007669"/>
    <property type="project" value="UniProtKB-EC"/>
</dbReference>
<dbReference type="SUPFAM" id="SSF55073">
    <property type="entry name" value="Nucleotide cyclase"/>
    <property type="match status" value="1"/>
</dbReference>
<dbReference type="SUPFAM" id="SSF47226">
    <property type="entry name" value="Histidine-containing phosphotransfer domain, HPT domain"/>
    <property type="match status" value="1"/>
</dbReference>
<evidence type="ECO:0000256" key="5">
    <source>
        <dbReference type="PROSITE-ProRule" id="PRU00169"/>
    </source>
</evidence>
<dbReference type="SMART" id="SM00267">
    <property type="entry name" value="GGDEF"/>
    <property type="match status" value="1"/>
</dbReference>
<dbReference type="InterPro" id="IPR036641">
    <property type="entry name" value="HPT_dom_sf"/>
</dbReference>
<dbReference type="SUPFAM" id="SSF52172">
    <property type="entry name" value="CheY-like"/>
    <property type="match status" value="2"/>
</dbReference>
<dbReference type="InterPro" id="IPR035919">
    <property type="entry name" value="EAL_sf"/>
</dbReference>
<sequence length="826" mass="93137">MKGEYTQRLLQLRARYRRSLEEKSTRLGLLKEDLRQDGAESLAALAQLLHMLAGSAAVFGLSHVSAHAALIERQVLAQKEGASEEDRQALSAALDELIAEIRALASPEKVAWLEEEPIAGARQGRPVMVLEDDHLYAEWLKTQIESRGYRVECHADASRLEARLQSVEPLALVVDVMLEEGDLSGLECLSRIGAQRLADDKPPLPAVVVSLRDDFESRLKAVRAGATWYLTKPLDVDQLFLALEELIEKRPREPYRILLVDDDEDLLKLYQLFLEEKGMEVRTETDPRKVLDVINQFRPELIVLDLYMPECSGIELGQVIRQHHRLASIPIVFLSSETNPEKQLQAVRVAGDDFLTKPIEPWKLTQDLLARVRRARMVNRYIRSLVKDLAYKERHDPLTGLPNRSVFEARLKAAMERARRKRQGLMVLMLVDIDNFQHINDVFGHEVGDALILDMAQRLGSALPRQAVLSREGGDEFAILLTSLPDFERVRNLCEHLNRIAAMPFFVTGQEIELTLSIGVVIYTGKETSGPKDLIKHADTALYHAKATSKGGYVFFEEAMARALRERVALLHDLRRATVQNQLVLHVQPQFDCRTGQICGAEMLIRWQHPERGLVPPSEFIPVAESTGLIQQIGEWVLEQSARAVQHWHEHWGWRHPVAVNVSPGQFARVDFVENVARILRQSRLPDGLIEIEVTEGVLATNHQQAVETLNRLKRLGVRIAIDDFGTGYSNLAALKSYPVDLLKVDRSFVDGLPDDEHDAAITSTILNMGRNLGFRTLAEGVETEAQLEWLRNAGCDAMQGYLKARPMALDAFERQWLTHLANGNA</sequence>
<evidence type="ECO:0000259" key="6">
    <source>
        <dbReference type="PROSITE" id="PS50110"/>
    </source>
</evidence>
<dbReference type="EMBL" id="CP154858">
    <property type="protein sequence ID" value="XDT73764.1"/>
    <property type="molecule type" value="Genomic_DNA"/>
</dbReference>
<dbReference type="Gene3D" id="3.30.70.270">
    <property type="match status" value="1"/>
</dbReference>
<organism evidence="10">
    <name type="scientific">Thermohahella caldifontis</name>
    <dbReference type="NCBI Taxonomy" id="3142973"/>
    <lineage>
        <taxon>Bacteria</taxon>
        <taxon>Pseudomonadati</taxon>
        <taxon>Pseudomonadota</taxon>
        <taxon>Gammaproteobacteria</taxon>
        <taxon>Oceanospirillales</taxon>
        <taxon>Hahellaceae</taxon>
        <taxon>Thermohahella</taxon>
    </lineage>
</organism>
<accession>A0AB39UZF4</accession>
<evidence type="ECO:0000259" key="9">
    <source>
        <dbReference type="PROSITE" id="PS50894"/>
    </source>
</evidence>
<dbReference type="InterPro" id="IPR029787">
    <property type="entry name" value="Nucleotide_cyclase"/>
</dbReference>
<dbReference type="CDD" id="cd00156">
    <property type="entry name" value="REC"/>
    <property type="match status" value="2"/>
</dbReference>
<dbReference type="InterPro" id="IPR050706">
    <property type="entry name" value="Cyclic-di-GMP_PDE-like"/>
</dbReference>
<evidence type="ECO:0000313" key="10">
    <source>
        <dbReference type="EMBL" id="XDT73764.1"/>
    </source>
</evidence>
<keyword evidence="3" id="KW-0902">Two-component regulatory system</keyword>
<reference evidence="10" key="1">
    <citation type="submission" date="2024-05" db="EMBL/GenBank/DDBJ databases">
        <title>Genome sequencing of novel strain.</title>
        <authorList>
            <person name="Ganbat D."/>
            <person name="Ganbat S."/>
            <person name="Lee S.-J."/>
        </authorList>
    </citation>
    <scope>NUCLEOTIDE SEQUENCE</scope>
    <source>
        <strain evidence="10">SMD15-11</strain>
    </source>
</reference>
<evidence type="ECO:0000256" key="4">
    <source>
        <dbReference type="PROSITE-ProRule" id="PRU00110"/>
    </source>
</evidence>
<gene>
    <name evidence="10" type="ORF">AAIA72_07295</name>
</gene>
<dbReference type="PROSITE" id="PS50894">
    <property type="entry name" value="HPT"/>
    <property type="match status" value="1"/>
</dbReference>
<dbReference type="AlphaFoldDB" id="A0AB39UZF4"/>
<dbReference type="InterPro" id="IPR011006">
    <property type="entry name" value="CheY-like_superfamily"/>
</dbReference>
<proteinExistence type="predicted"/>
<dbReference type="SUPFAM" id="SSF141868">
    <property type="entry name" value="EAL domain-like"/>
    <property type="match status" value="1"/>
</dbReference>
<evidence type="ECO:0000259" key="8">
    <source>
        <dbReference type="PROSITE" id="PS50887"/>
    </source>
</evidence>
<dbReference type="Gene3D" id="3.20.20.450">
    <property type="entry name" value="EAL domain"/>
    <property type="match status" value="1"/>
</dbReference>
<dbReference type="GO" id="GO:0000160">
    <property type="term" value="P:phosphorelay signal transduction system"/>
    <property type="evidence" value="ECO:0007669"/>
    <property type="project" value="UniProtKB-KW"/>
</dbReference>
<dbReference type="InterPro" id="IPR001789">
    <property type="entry name" value="Sig_transdc_resp-reg_receiver"/>
</dbReference>
<feature type="domain" description="EAL" evidence="7">
    <location>
        <begin position="567"/>
        <end position="821"/>
    </location>
</feature>
<dbReference type="Gene3D" id="3.40.50.2300">
    <property type="match status" value="2"/>
</dbReference>
<dbReference type="RefSeq" id="WP_369602744.1">
    <property type="nucleotide sequence ID" value="NZ_CP154858.1"/>
</dbReference>
<dbReference type="FunFam" id="3.20.20.450:FF:000001">
    <property type="entry name" value="Cyclic di-GMP phosphodiesterase yahA"/>
    <property type="match status" value="1"/>
</dbReference>
<dbReference type="GO" id="GO:0004672">
    <property type="term" value="F:protein kinase activity"/>
    <property type="evidence" value="ECO:0007669"/>
    <property type="project" value="UniProtKB-ARBA"/>
</dbReference>
<dbReference type="InterPro" id="IPR001633">
    <property type="entry name" value="EAL_dom"/>
</dbReference>
<dbReference type="Pfam" id="PF00072">
    <property type="entry name" value="Response_reg"/>
    <property type="match status" value="2"/>
</dbReference>
<feature type="domain" description="Response regulatory" evidence="6">
    <location>
        <begin position="126"/>
        <end position="247"/>
    </location>
</feature>
<dbReference type="PANTHER" id="PTHR33121">
    <property type="entry name" value="CYCLIC DI-GMP PHOSPHODIESTERASE PDEF"/>
    <property type="match status" value="1"/>
</dbReference>
<keyword evidence="5" id="KW-0597">Phosphoprotein</keyword>
<evidence type="ECO:0000259" key="7">
    <source>
        <dbReference type="PROSITE" id="PS50883"/>
    </source>
</evidence>
<dbReference type="SMART" id="SM00448">
    <property type="entry name" value="REC"/>
    <property type="match status" value="2"/>
</dbReference>
<dbReference type="EC" id="3.1.4.52" evidence="1"/>
<feature type="domain" description="HPt" evidence="9">
    <location>
        <begin position="8"/>
        <end position="111"/>
    </location>
</feature>
<dbReference type="Pfam" id="PF01627">
    <property type="entry name" value="Hpt"/>
    <property type="match status" value="1"/>
</dbReference>
<name>A0AB39UZF4_9GAMM</name>
<dbReference type="Pfam" id="PF00990">
    <property type="entry name" value="GGDEF"/>
    <property type="match status" value="1"/>
</dbReference>
<dbReference type="PROSITE" id="PS50883">
    <property type="entry name" value="EAL"/>
    <property type="match status" value="1"/>
</dbReference>
<dbReference type="Pfam" id="PF00563">
    <property type="entry name" value="EAL"/>
    <property type="match status" value="1"/>
</dbReference>
<dbReference type="PROSITE" id="PS50110">
    <property type="entry name" value="RESPONSE_REGULATORY"/>
    <property type="match status" value="2"/>
</dbReference>
<protein>
    <recommendedName>
        <fullName evidence="1">cyclic-guanylate-specific phosphodiesterase</fullName>
        <ecNumber evidence="1">3.1.4.52</ecNumber>
    </recommendedName>
</protein>
<dbReference type="PANTHER" id="PTHR33121:SF70">
    <property type="entry name" value="SIGNALING PROTEIN YKOW"/>
    <property type="match status" value="1"/>
</dbReference>
<evidence type="ECO:0000256" key="3">
    <source>
        <dbReference type="ARBA" id="ARBA00023012"/>
    </source>
</evidence>
<dbReference type="PROSITE" id="PS50887">
    <property type="entry name" value="GGDEF"/>
    <property type="match status" value="1"/>
</dbReference>
<feature type="modified residue" description="Phosphohistidine" evidence="4">
    <location>
        <position position="50"/>
    </location>
</feature>
<dbReference type="InterPro" id="IPR000160">
    <property type="entry name" value="GGDEF_dom"/>
</dbReference>
<dbReference type="KEGG" id="tcd:AAIA72_07295"/>
<dbReference type="InterPro" id="IPR008207">
    <property type="entry name" value="Sig_transdc_His_kin_Hpt_dom"/>
</dbReference>